<dbReference type="SUPFAM" id="SSF52172">
    <property type="entry name" value="CheY-like"/>
    <property type="match status" value="1"/>
</dbReference>
<dbReference type="InterPro" id="IPR002078">
    <property type="entry name" value="Sigma_54_int"/>
</dbReference>
<evidence type="ECO:0000256" key="2">
    <source>
        <dbReference type="ARBA" id="ARBA00022840"/>
    </source>
</evidence>
<feature type="modified residue" description="4-aspartylphosphate" evidence="6">
    <location>
        <position position="52"/>
    </location>
</feature>
<evidence type="ECO:0000256" key="4">
    <source>
        <dbReference type="ARBA" id="ARBA00023125"/>
    </source>
</evidence>
<name>A0A7J0BLY0_9BACT</name>
<evidence type="ECO:0000313" key="9">
    <source>
        <dbReference type="EMBL" id="GFM34737.1"/>
    </source>
</evidence>
<protein>
    <submittedName>
        <fullName evidence="9">Fis family transcriptional regulator</fullName>
    </submittedName>
</protein>
<dbReference type="PROSITE" id="PS00675">
    <property type="entry name" value="SIGMA54_INTERACT_1"/>
    <property type="match status" value="1"/>
</dbReference>
<keyword evidence="4" id="KW-0238">DNA-binding</keyword>
<dbReference type="GO" id="GO:0003677">
    <property type="term" value="F:DNA binding"/>
    <property type="evidence" value="ECO:0007669"/>
    <property type="project" value="UniProtKB-KW"/>
</dbReference>
<dbReference type="PANTHER" id="PTHR32071:SF113">
    <property type="entry name" value="ALGINATE BIOSYNTHESIS TRANSCRIPTIONAL REGULATORY PROTEIN ALGB"/>
    <property type="match status" value="1"/>
</dbReference>
<dbReference type="InterPro" id="IPR011006">
    <property type="entry name" value="CheY-like_superfamily"/>
</dbReference>
<dbReference type="GO" id="GO:0005524">
    <property type="term" value="F:ATP binding"/>
    <property type="evidence" value="ECO:0007669"/>
    <property type="project" value="UniProtKB-KW"/>
</dbReference>
<evidence type="ECO:0000256" key="1">
    <source>
        <dbReference type="ARBA" id="ARBA00022741"/>
    </source>
</evidence>
<dbReference type="InterPro" id="IPR003593">
    <property type="entry name" value="AAA+_ATPase"/>
</dbReference>
<dbReference type="GO" id="GO:0000160">
    <property type="term" value="P:phosphorelay signal transduction system"/>
    <property type="evidence" value="ECO:0007669"/>
    <property type="project" value="InterPro"/>
</dbReference>
<dbReference type="Gene3D" id="1.10.8.60">
    <property type="match status" value="1"/>
</dbReference>
<proteinExistence type="predicted"/>
<dbReference type="Pfam" id="PF00072">
    <property type="entry name" value="Response_reg"/>
    <property type="match status" value="1"/>
</dbReference>
<dbReference type="InterPro" id="IPR009057">
    <property type="entry name" value="Homeodomain-like_sf"/>
</dbReference>
<evidence type="ECO:0000259" key="8">
    <source>
        <dbReference type="PROSITE" id="PS50110"/>
    </source>
</evidence>
<dbReference type="SUPFAM" id="SSF46689">
    <property type="entry name" value="Homeodomain-like"/>
    <property type="match status" value="1"/>
</dbReference>
<reference evidence="9 10" key="1">
    <citation type="submission" date="2020-05" db="EMBL/GenBank/DDBJ databases">
        <title>Draft genome sequence of Desulfovibrio sp. strain HN2T.</title>
        <authorList>
            <person name="Ueno A."/>
            <person name="Tamazawa S."/>
            <person name="Tamamura S."/>
            <person name="Murakami T."/>
            <person name="Kiyama T."/>
            <person name="Inomata H."/>
            <person name="Amano Y."/>
            <person name="Miyakawa K."/>
            <person name="Tamaki H."/>
            <person name="Naganuma T."/>
            <person name="Kaneko K."/>
        </authorList>
    </citation>
    <scope>NUCLEOTIDE SEQUENCE [LARGE SCALE GENOMIC DNA]</scope>
    <source>
        <strain evidence="9 10">HN2</strain>
    </source>
</reference>
<feature type="domain" description="Response regulatory" evidence="8">
    <location>
        <begin position="3"/>
        <end position="117"/>
    </location>
</feature>
<organism evidence="9 10">
    <name type="scientific">Desulfovibrio subterraneus</name>
    <dbReference type="NCBI Taxonomy" id="2718620"/>
    <lineage>
        <taxon>Bacteria</taxon>
        <taxon>Pseudomonadati</taxon>
        <taxon>Thermodesulfobacteriota</taxon>
        <taxon>Desulfovibrionia</taxon>
        <taxon>Desulfovibrionales</taxon>
        <taxon>Desulfovibrionaceae</taxon>
        <taxon>Desulfovibrio</taxon>
    </lineage>
</organism>
<sequence length="483" mass="52621">MTRVLIIDDDESMRYALTRAVRRMGHDAVTAEDIGSGLALARRENIDAVFLDVHLPDGNGLSILSDLAQCPSAPEVIIITGEGDPDGAELAINNGAWDYIEKTDSIQKISLTLKRALDYRRERTGAAACQPVRALRRDRIVGDSVGLGRSLDMVAQAAWGDSNVLIIGETGTGKELFARAIHENSARAEGPFVVVDCAALPENLVESILFGHRKGAFTGADQDQTGLVIQADGGTLFLDEVGELPLNMQKAFLRVLQERTVRPIGSKAEVHSNFRLVAATNRNLEQMVSDGAFRSDLLFRLQTIRIDIPPLRERKGDIRALAAHYIDIYCARAGMELKGLNSDFLDTLEANDWPGNVRELIHTIEHAVAASASESVLFSKHLPPSLRASVARNRMTLQQDVPAGGPVRQGGAAPQQAMQLAGMELPPLAEFREAAINEAEKNYLQALMVSAEGNIKEVIRRSGVSQSRLYALLKKHNISSQDL</sequence>
<evidence type="ECO:0000259" key="7">
    <source>
        <dbReference type="PROSITE" id="PS50045"/>
    </source>
</evidence>
<dbReference type="InterPro" id="IPR058031">
    <property type="entry name" value="AAA_lid_NorR"/>
</dbReference>
<comment type="caution">
    <text evidence="9">The sequence shown here is derived from an EMBL/GenBank/DDBJ whole genome shotgun (WGS) entry which is preliminary data.</text>
</comment>
<dbReference type="PROSITE" id="PS50045">
    <property type="entry name" value="SIGMA54_INTERACT_4"/>
    <property type="match status" value="1"/>
</dbReference>
<dbReference type="Gene3D" id="1.10.10.60">
    <property type="entry name" value="Homeodomain-like"/>
    <property type="match status" value="1"/>
</dbReference>
<dbReference type="CDD" id="cd00156">
    <property type="entry name" value="REC"/>
    <property type="match status" value="1"/>
</dbReference>
<keyword evidence="6" id="KW-0597">Phosphoprotein</keyword>
<feature type="domain" description="Sigma-54 factor interaction" evidence="7">
    <location>
        <begin position="140"/>
        <end position="369"/>
    </location>
</feature>
<dbReference type="PANTHER" id="PTHR32071">
    <property type="entry name" value="TRANSCRIPTIONAL REGULATORY PROTEIN"/>
    <property type="match status" value="1"/>
</dbReference>
<dbReference type="SUPFAM" id="SSF52540">
    <property type="entry name" value="P-loop containing nucleoside triphosphate hydrolases"/>
    <property type="match status" value="1"/>
</dbReference>
<dbReference type="PROSITE" id="PS00676">
    <property type="entry name" value="SIGMA54_INTERACT_2"/>
    <property type="match status" value="1"/>
</dbReference>
<dbReference type="AlphaFoldDB" id="A0A7J0BLY0"/>
<dbReference type="Gene3D" id="3.40.50.2300">
    <property type="match status" value="1"/>
</dbReference>
<dbReference type="Pfam" id="PF00158">
    <property type="entry name" value="Sigma54_activat"/>
    <property type="match status" value="1"/>
</dbReference>
<keyword evidence="2" id="KW-0067">ATP-binding</keyword>
<accession>A0A7J0BLY0</accession>
<evidence type="ECO:0000256" key="5">
    <source>
        <dbReference type="ARBA" id="ARBA00023163"/>
    </source>
</evidence>
<keyword evidence="5" id="KW-0804">Transcription</keyword>
<dbReference type="Pfam" id="PF25601">
    <property type="entry name" value="AAA_lid_14"/>
    <property type="match status" value="1"/>
</dbReference>
<dbReference type="InterPro" id="IPR025943">
    <property type="entry name" value="Sigma_54_int_dom_ATP-bd_2"/>
</dbReference>
<evidence type="ECO:0000256" key="3">
    <source>
        <dbReference type="ARBA" id="ARBA00023015"/>
    </source>
</evidence>
<dbReference type="Gene3D" id="3.40.50.300">
    <property type="entry name" value="P-loop containing nucleotide triphosphate hydrolases"/>
    <property type="match status" value="1"/>
</dbReference>
<dbReference type="Proteomes" id="UP000503840">
    <property type="component" value="Unassembled WGS sequence"/>
</dbReference>
<dbReference type="SMART" id="SM00382">
    <property type="entry name" value="AAA"/>
    <property type="match status" value="1"/>
</dbReference>
<dbReference type="CDD" id="cd00009">
    <property type="entry name" value="AAA"/>
    <property type="match status" value="1"/>
</dbReference>
<dbReference type="SMART" id="SM00448">
    <property type="entry name" value="REC"/>
    <property type="match status" value="1"/>
</dbReference>
<dbReference type="FunFam" id="3.40.50.300:FF:000006">
    <property type="entry name" value="DNA-binding transcriptional regulator NtrC"/>
    <property type="match status" value="1"/>
</dbReference>
<dbReference type="InterPro" id="IPR025944">
    <property type="entry name" value="Sigma_54_int_dom_CS"/>
</dbReference>
<dbReference type="EMBL" id="BLVO01000016">
    <property type="protein sequence ID" value="GFM34737.1"/>
    <property type="molecule type" value="Genomic_DNA"/>
</dbReference>
<dbReference type="RefSeq" id="WP_174406402.1">
    <property type="nucleotide sequence ID" value="NZ_BLVO01000016.1"/>
</dbReference>
<keyword evidence="1" id="KW-0547">Nucleotide-binding</keyword>
<evidence type="ECO:0000256" key="6">
    <source>
        <dbReference type="PROSITE-ProRule" id="PRU00169"/>
    </source>
</evidence>
<dbReference type="InterPro" id="IPR025662">
    <property type="entry name" value="Sigma_54_int_dom_ATP-bd_1"/>
</dbReference>
<keyword evidence="3" id="KW-0805">Transcription regulation</keyword>
<evidence type="ECO:0000313" key="10">
    <source>
        <dbReference type="Proteomes" id="UP000503840"/>
    </source>
</evidence>
<dbReference type="PROSITE" id="PS00688">
    <property type="entry name" value="SIGMA54_INTERACT_3"/>
    <property type="match status" value="1"/>
</dbReference>
<dbReference type="InterPro" id="IPR001789">
    <property type="entry name" value="Sig_transdc_resp-reg_receiver"/>
</dbReference>
<keyword evidence="10" id="KW-1185">Reference proteome</keyword>
<gene>
    <name evidence="9" type="ORF">DSM101010T_31020</name>
</gene>
<dbReference type="InterPro" id="IPR027417">
    <property type="entry name" value="P-loop_NTPase"/>
</dbReference>
<dbReference type="PROSITE" id="PS50110">
    <property type="entry name" value="RESPONSE_REGULATORY"/>
    <property type="match status" value="1"/>
</dbReference>
<dbReference type="GO" id="GO:0006355">
    <property type="term" value="P:regulation of DNA-templated transcription"/>
    <property type="evidence" value="ECO:0007669"/>
    <property type="project" value="InterPro"/>
</dbReference>